<dbReference type="InterPro" id="IPR028098">
    <property type="entry name" value="Glyco_trans_4-like_N"/>
</dbReference>
<feature type="domain" description="Glycosyltransferase subfamily 4-like N-terminal" evidence="2">
    <location>
        <begin position="18"/>
        <end position="166"/>
    </location>
</feature>
<proteinExistence type="predicted"/>
<organism evidence="3 4">
    <name type="scientific">Marine Group III euryarchaeote CG-Bathy2</name>
    <dbReference type="NCBI Taxonomy" id="1889002"/>
    <lineage>
        <taxon>Archaea</taxon>
        <taxon>Methanobacteriati</taxon>
        <taxon>Thermoplasmatota</taxon>
        <taxon>Thermoplasmata</taxon>
        <taxon>Candidatus Thermoprofundales</taxon>
    </lineage>
</organism>
<reference evidence="3 4" key="1">
    <citation type="submission" date="2016-08" db="EMBL/GenBank/DDBJ databases">
        <title>New Insights into Marine Group III Euryarchaeota, from dark to light.</title>
        <authorList>
            <person name="Haro-Moreno J.M."/>
            <person name="Rodriguez-Valera F."/>
            <person name="Lopez-Garcia P."/>
            <person name="Moreira D."/>
            <person name="Martin-Cuadrado A.B."/>
        </authorList>
    </citation>
    <scope>NUCLEOTIDE SEQUENCE [LARGE SCALE GENOMIC DNA]</scope>
    <source>
        <strain evidence="3">CG-Bathy2</strain>
    </source>
</reference>
<comment type="caution">
    <text evidence="3">The sequence shown here is derived from an EMBL/GenBank/DDBJ whole genome shotgun (WGS) entry which is preliminary data.</text>
</comment>
<protein>
    <submittedName>
        <fullName evidence="3">Uncharacterized protein</fullName>
    </submittedName>
</protein>
<dbReference type="InterPro" id="IPR001296">
    <property type="entry name" value="Glyco_trans_1"/>
</dbReference>
<sequence length="382" mass="41713">MSRVAMLLGHDLLEPTVDTRVWHEALSLVGAGYEVTVFCWARRDDSLPAEELRDGVRVRRIFASLDSWLPGRMLAFRSAMRQLASAAADELPAVVHAHDLETLPAACRAADVCDAKVVFDAHEDWPLLERVQGAALGAWFGWQQRRWLPRADTVVTVSPELAKRLGGAEVLYNSEPLAVIEASVGEDLRAKLGLGGVVAGYIGALRRRIIEQLLDAAAQVPEVTLLVVGGPPKGRAGYAGLQEQLEAHAAKVGARAVFTGPLAYGRMGDCYRACNLLLVGHYVAEPLRHAAVPKKLLDAMAYSIPAVVGPYEARRSIVERNHCGLVADDWVAPLRQLAGDDELRSEMGARGHVAWREKYCWDRMEERLLALYAGLLAAPEVP</sequence>
<evidence type="ECO:0000259" key="1">
    <source>
        <dbReference type="Pfam" id="PF00534"/>
    </source>
</evidence>
<dbReference type="Gene3D" id="3.40.50.2000">
    <property type="entry name" value="Glycogen Phosphorylase B"/>
    <property type="match status" value="2"/>
</dbReference>
<accession>A0A1J5T9R8</accession>
<dbReference type="AlphaFoldDB" id="A0A1J5T9R8"/>
<feature type="domain" description="Glycosyl transferase family 1" evidence="1">
    <location>
        <begin position="198"/>
        <end position="348"/>
    </location>
</feature>
<dbReference type="PANTHER" id="PTHR12526:SF600">
    <property type="entry name" value="GLYCOSYL TRANSFERASE GROUP 1"/>
    <property type="match status" value="1"/>
</dbReference>
<evidence type="ECO:0000313" key="3">
    <source>
        <dbReference type="EMBL" id="OIR13008.1"/>
    </source>
</evidence>
<dbReference type="PANTHER" id="PTHR12526">
    <property type="entry name" value="GLYCOSYLTRANSFERASE"/>
    <property type="match status" value="1"/>
</dbReference>
<dbReference type="Proteomes" id="UP000182853">
    <property type="component" value="Unassembled WGS sequence"/>
</dbReference>
<dbReference type="GO" id="GO:0016757">
    <property type="term" value="F:glycosyltransferase activity"/>
    <property type="evidence" value="ECO:0007669"/>
    <property type="project" value="InterPro"/>
</dbReference>
<dbReference type="EMBL" id="MIYT01000001">
    <property type="protein sequence ID" value="OIR13008.1"/>
    <property type="molecule type" value="Genomic_DNA"/>
</dbReference>
<evidence type="ECO:0000313" key="4">
    <source>
        <dbReference type="Proteomes" id="UP000182853"/>
    </source>
</evidence>
<name>A0A1J5T9R8_9ARCH</name>
<dbReference type="SUPFAM" id="SSF53756">
    <property type="entry name" value="UDP-Glycosyltransferase/glycogen phosphorylase"/>
    <property type="match status" value="1"/>
</dbReference>
<gene>
    <name evidence="3" type="ORF">BEU05_00335</name>
</gene>
<dbReference type="Pfam" id="PF00534">
    <property type="entry name" value="Glycos_transf_1"/>
    <property type="match status" value="1"/>
</dbReference>
<dbReference type="Pfam" id="PF13579">
    <property type="entry name" value="Glyco_trans_4_4"/>
    <property type="match status" value="1"/>
</dbReference>
<evidence type="ECO:0000259" key="2">
    <source>
        <dbReference type="Pfam" id="PF13579"/>
    </source>
</evidence>